<reference evidence="5" key="1">
    <citation type="submission" date="2020-10" db="EMBL/GenBank/DDBJ databases">
        <authorList>
            <person name="Castelo-Branco R."/>
            <person name="Eusebio N."/>
            <person name="Adriana R."/>
            <person name="Vieira A."/>
            <person name="Brugerolle De Fraissinette N."/>
            <person name="Rezende De Castro R."/>
            <person name="Schneider M.P."/>
            <person name="Vasconcelos V."/>
            <person name="Leao P.N."/>
        </authorList>
    </citation>
    <scope>NUCLEOTIDE SEQUENCE</scope>
    <source>
        <strain evidence="5">LEGE 11480</strain>
    </source>
</reference>
<accession>A0A928VNY6</accession>
<evidence type="ECO:0000256" key="1">
    <source>
        <dbReference type="ARBA" id="ARBA00001933"/>
    </source>
</evidence>
<dbReference type="InterPro" id="IPR004839">
    <property type="entry name" value="Aminotransferase_I/II_large"/>
</dbReference>
<dbReference type="Pfam" id="PF00155">
    <property type="entry name" value="Aminotran_1_2"/>
    <property type="match status" value="1"/>
</dbReference>
<feature type="domain" description="Aminotransferase class I/classII large" evidence="4">
    <location>
        <begin position="19"/>
        <end position="321"/>
    </location>
</feature>
<dbReference type="InterPro" id="IPR015421">
    <property type="entry name" value="PyrdxlP-dep_Trfase_major"/>
</dbReference>
<dbReference type="InterPro" id="IPR015424">
    <property type="entry name" value="PyrdxlP-dep_Trfase"/>
</dbReference>
<dbReference type="GO" id="GO:0008483">
    <property type="term" value="F:transaminase activity"/>
    <property type="evidence" value="ECO:0007669"/>
    <property type="project" value="UniProtKB-KW"/>
</dbReference>
<gene>
    <name evidence="5" type="ORF">IQ266_10740</name>
</gene>
<dbReference type="Gene3D" id="3.90.1150.10">
    <property type="entry name" value="Aspartate Aminotransferase, domain 1"/>
    <property type="match status" value="1"/>
</dbReference>
<keyword evidence="2" id="KW-0663">Pyridoxal phosphate</keyword>
<dbReference type="GO" id="GO:0030170">
    <property type="term" value="F:pyridoxal phosphate binding"/>
    <property type="evidence" value="ECO:0007669"/>
    <property type="project" value="InterPro"/>
</dbReference>
<evidence type="ECO:0000259" key="4">
    <source>
        <dbReference type="Pfam" id="PF00155"/>
    </source>
</evidence>
<feature type="region of interest" description="Disordered" evidence="3">
    <location>
        <begin position="1"/>
        <end position="27"/>
    </location>
</feature>
<dbReference type="Gene3D" id="3.40.640.10">
    <property type="entry name" value="Type I PLP-dependent aspartate aminotransferase-like (Major domain)"/>
    <property type="match status" value="1"/>
</dbReference>
<dbReference type="RefSeq" id="WP_264325033.1">
    <property type="nucleotide sequence ID" value="NZ_JADEXQ010000031.1"/>
</dbReference>
<evidence type="ECO:0000313" key="6">
    <source>
        <dbReference type="Proteomes" id="UP000625316"/>
    </source>
</evidence>
<evidence type="ECO:0000256" key="3">
    <source>
        <dbReference type="SAM" id="MobiDB-lite"/>
    </source>
</evidence>
<keyword evidence="5" id="KW-0032">Aminotransferase</keyword>
<dbReference type="AlphaFoldDB" id="A0A928VNY6"/>
<dbReference type="EMBL" id="JADEXQ010000031">
    <property type="protein sequence ID" value="MBE9030206.1"/>
    <property type="molecule type" value="Genomic_DNA"/>
</dbReference>
<proteinExistence type="predicted"/>
<organism evidence="5 6">
    <name type="scientific">Romeriopsis navalis LEGE 11480</name>
    <dbReference type="NCBI Taxonomy" id="2777977"/>
    <lineage>
        <taxon>Bacteria</taxon>
        <taxon>Bacillati</taxon>
        <taxon>Cyanobacteriota</taxon>
        <taxon>Cyanophyceae</taxon>
        <taxon>Leptolyngbyales</taxon>
        <taxon>Leptolyngbyaceae</taxon>
        <taxon>Romeriopsis</taxon>
        <taxon>Romeriopsis navalis</taxon>
    </lineage>
</organism>
<name>A0A928VNY6_9CYAN</name>
<comment type="caution">
    <text evidence="5">The sequence shown here is derived from an EMBL/GenBank/DDBJ whole genome shotgun (WGS) entry which is preliminary data.</text>
</comment>
<sequence length="338" mass="37716">MVDQLQPIHGSTDSGTPPKYDFSSNANALGPNPTVLKALKAVDPTHYPDPFYTKLHQEISAFHQVSPKQVAVGAGASELIVRLTRWERSTGNILTMAPTFGEYARAARLTGLPLYEAQSPEAFLERLSSAQLAFLCIPNNPTGEIYAPEFLDQVAKVAARSKTIVVADLAYLSLTQTKIDIPEIFWRMYAPNKAHGMTGVRAGYLIANESLVEFRNVAPSWVLSVHGEAFLRSALSPAAQTWVKQCHPTLWRWRDELKNQIQRIDLEQTWSQANFGLISVGNATQVTEELRRQDIRVRDCTSFGLFDQIRVSAQDEVAQEALVKALFEYLCNKVLVRD</sequence>
<dbReference type="InterPro" id="IPR015422">
    <property type="entry name" value="PyrdxlP-dep_Trfase_small"/>
</dbReference>
<keyword evidence="6" id="KW-1185">Reference proteome</keyword>
<evidence type="ECO:0000313" key="5">
    <source>
        <dbReference type="EMBL" id="MBE9030206.1"/>
    </source>
</evidence>
<dbReference type="PANTHER" id="PTHR42885">
    <property type="entry name" value="HISTIDINOL-PHOSPHATE AMINOTRANSFERASE-RELATED"/>
    <property type="match status" value="1"/>
</dbReference>
<comment type="cofactor">
    <cofactor evidence="1">
        <name>pyridoxal 5'-phosphate</name>
        <dbReference type="ChEBI" id="CHEBI:597326"/>
    </cofactor>
</comment>
<evidence type="ECO:0000256" key="2">
    <source>
        <dbReference type="ARBA" id="ARBA00022898"/>
    </source>
</evidence>
<dbReference type="CDD" id="cd00609">
    <property type="entry name" value="AAT_like"/>
    <property type="match status" value="1"/>
</dbReference>
<dbReference type="Proteomes" id="UP000625316">
    <property type="component" value="Unassembled WGS sequence"/>
</dbReference>
<keyword evidence="5" id="KW-0808">Transferase</keyword>
<dbReference type="SUPFAM" id="SSF53383">
    <property type="entry name" value="PLP-dependent transferases"/>
    <property type="match status" value="1"/>
</dbReference>
<dbReference type="PANTHER" id="PTHR42885:SF1">
    <property type="entry name" value="THREONINE-PHOSPHATE DECARBOXYLASE"/>
    <property type="match status" value="1"/>
</dbReference>
<protein>
    <submittedName>
        <fullName evidence="5">Histidinol-phosphate aminotransferase family protein</fullName>
    </submittedName>
</protein>